<dbReference type="Proteomes" id="UP001597062">
    <property type="component" value="Unassembled WGS sequence"/>
</dbReference>
<comment type="caution">
    <text evidence="2">The sequence shown here is derived from an EMBL/GenBank/DDBJ whole genome shotgun (WGS) entry which is preliminary data.</text>
</comment>
<accession>A0ABW3JS86</accession>
<gene>
    <name evidence="2" type="ORF">ACFQ1U_03005</name>
</gene>
<sequence length="186" mass="22380">MNKKTKKIIAKEFLFLLGTTILFFVVLFIWIMLHESNYNKKHELKDKISELTIYEKLPYRLRVFYYINNDIIKNSWDKMSDSEKFISDLKDKEQASETYDYIKEEGNISITKDEFLEKISKDNKSENYLTKILPLERKLEETKDSFFNSSIRDDEILGLGIFLFSIFFLLRYLIYGTKWSIKQLKE</sequence>
<evidence type="ECO:0000313" key="3">
    <source>
        <dbReference type="Proteomes" id="UP001597062"/>
    </source>
</evidence>
<reference evidence="3" key="1">
    <citation type="journal article" date="2019" name="Int. J. Syst. Evol. Microbiol.">
        <title>The Global Catalogue of Microorganisms (GCM) 10K type strain sequencing project: providing services to taxonomists for standard genome sequencing and annotation.</title>
        <authorList>
            <consortium name="The Broad Institute Genomics Platform"/>
            <consortium name="The Broad Institute Genome Sequencing Center for Infectious Disease"/>
            <person name="Wu L."/>
            <person name="Ma J."/>
        </authorList>
    </citation>
    <scope>NUCLEOTIDE SEQUENCE [LARGE SCALE GENOMIC DNA]</scope>
    <source>
        <strain evidence="3">CCUG 60527</strain>
    </source>
</reference>
<keyword evidence="1" id="KW-0472">Membrane</keyword>
<evidence type="ECO:0000313" key="2">
    <source>
        <dbReference type="EMBL" id="MFD0992162.1"/>
    </source>
</evidence>
<dbReference type="RefSeq" id="WP_386105169.1">
    <property type="nucleotide sequence ID" value="NZ_JBHTJR010000018.1"/>
</dbReference>
<keyword evidence="1" id="KW-1133">Transmembrane helix</keyword>
<proteinExistence type="predicted"/>
<feature type="transmembrane region" description="Helical" evidence="1">
    <location>
        <begin position="156"/>
        <end position="175"/>
    </location>
</feature>
<evidence type="ECO:0008006" key="4">
    <source>
        <dbReference type="Google" id="ProtNLM"/>
    </source>
</evidence>
<organism evidence="2 3">
    <name type="scientific">Tenacibaculum geojense</name>
    <dbReference type="NCBI Taxonomy" id="915352"/>
    <lineage>
        <taxon>Bacteria</taxon>
        <taxon>Pseudomonadati</taxon>
        <taxon>Bacteroidota</taxon>
        <taxon>Flavobacteriia</taxon>
        <taxon>Flavobacteriales</taxon>
        <taxon>Flavobacteriaceae</taxon>
        <taxon>Tenacibaculum</taxon>
    </lineage>
</organism>
<name>A0ABW3JS86_9FLAO</name>
<feature type="transmembrane region" description="Helical" evidence="1">
    <location>
        <begin position="12"/>
        <end position="33"/>
    </location>
</feature>
<dbReference type="EMBL" id="JBHTJR010000018">
    <property type="protein sequence ID" value="MFD0992162.1"/>
    <property type="molecule type" value="Genomic_DNA"/>
</dbReference>
<protein>
    <recommendedName>
        <fullName evidence="4">Sensor histidine kinase</fullName>
    </recommendedName>
</protein>
<evidence type="ECO:0000256" key="1">
    <source>
        <dbReference type="SAM" id="Phobius"/>
    </source>
</evidence>
<keyword evidence="1" id="KW-0812">Transmembrane</keyword>
<keyword evidence="3" id="KW-1185">Reference proteome</keyword>